<gene>
    <name evidence="3" type="ORF">MNBD_GAMMA10-2850</name>
</gene>
<dbReference type="InterPro" id="IPR020287">
    <property type="entry name" value="Tail_sheath_C"/>
</dbReference>
<reference evidence="3" key="1">
    <citation type="submission" date="2018-06" db="EMBL/GenBank/DDBJ databases">
        <authorList>
            <person name="Zhirakovskaya E."/>
        </authorList>
    </citation>
    <scope>NUCLEOTIDE SEQUENCE</scope>
</reference>
<dbReference type="Gene3D" id="3.40.50.11780">
    <property type="match status" value="1"/>
</dbReference>
<sequence length="511" mass="56297">MPVMKTPGVYIVEKNAFPNSVVEVATAVPAFIGYTQMAINGSKSLTNSPWRISSMAEFHRYYGFGPEPVFNIRDAEKDEVPSFIQDGQAKYIEQTSQKYTLYYNMRLFYQNGGGPCYVVSVGDYTGDIELDPLAAGITTLEKEQEPTMVVIPEAVSLPSAAQCITLQQASLRHCGGKMRNRVAILDVYDGFKDRQDADGDVVAAFRSALGINYLDFGMAYYPWINATITQDSELSFDVFADKVALIEAISQELKVDEVSDDVGISAQRAAYKAELEKIADRGDEPLSAEQQAERVLLNKTLAAISPLYVEMIKDIRLKLNVLAPSAAMAGVYTMVDNSRGVWKSPANVSLAAVTTPMVSITHEEQEDLNVTSQGKSINAIRSFIGEGTLVWGARTLDGNSLDWRYISVRRTMIMLEESIRLSAKAYVFDANTAQTWVTIKSMARNFLTGIWKRGGLAGSSPDDAFSVHVGLGETMTPEDILEGIMRVSVFVAVTRPAEFIEITFTQQMQKS</sequence>
<dbReference type="PANTHER" id="PTHR35861:SF1">
    <property type="entry name" value="PHAGE TAIL SHEATH PROTEIN"/>
    <property type="match status" value="1"/>
</dbReference>
<dbReference type="EMBL" id="UOFJ01000617">
    <property type="protein sequence ID" value="VAW71683.1"/>
    <property type="molecule type" value="Genomic_DNA"/>
</dbReference>
<dbReference type="AlphaFoldDB" id="A0A3B0Y5K3"/>
<evidence type="ECO:0000256" key="1">
    <source>
        <dbReference type="ARBA" id="ARBA00008005"/>
    </source>
</evidence>
<proteinExistence type="inferred from homology"/>
<organism evidence="3">
    <name type="scientific">hydrothermal vent metagenome</name>
    <dbReference type="NCBI Taxonomy" id="652676"/>
    <lineage>
        <taxon>unclassified sequences</taxon>
        <taxon>metagenomes</taxon>
        <taxon>ecological metagenomes</taxon>
    </lineage>
</organism>
<feature type="domain" description="Tail sheath protein C-terminal" evidence="2">
    <location>
        <begin position="402"/>
        <end position="504"/>
    </location>
</feature>
<evidence type="ECO:0000259" key="2">
    <source>
        <dbReference type="Pfam" id="PF17482"/>
    </source>
</evidence>
<accession>A0A3B0Y5K3</accession>
<protein>
    <submittedName>
        <fullName evidence="3">Phage tail sheath protein FI</fullName>
    </submittedName>
</protein>
<comment type="similarity">
    <text evidence="1">Belongs to the myoviridae tail sheath protein family.</text>
</comment>
<evidence type="ECO:0000313" key="3">
    <source>
        <dbReference type="EMBL" id="VAW71683.1"/>
    </source>
</evidence>
<dbReference type="Pfam" id="PF17482">
    <property type="entry name" value="Phage_sheath_1C"/>
    <property type="match status" value="1"/>
</dbReference>
<dbReference type="PANTHER" id="PTHR35861">
    <property type="match status" value="1"/>
</dbReference>
<dbReference type="InterPro" id="IPR052042">
    <property type="entry name" value="Tail_sheath_structural"/>
</dbReference>
<name>A0A3B0Y5K3_9ZZZZ</name>